<feature type="domain" description="Tetrapyrrole methylase" evidence="7">
    <location>
        <begin position="9"/>
        <end position="209"/>
    </location>
</feature>
<dbReference type="InterPro" id="IPR018063">
    <property type="entry name" value="SAM_MeTrfase_RsmI_CS"/>
</dbReference>
<dbReference type="RefSeq" id="WP_074471373.1">
    <property type="nucleotide sequence ID" value="NZ_FMUN01000005.1"/>
</dbReference>
<comment type="function">
    <text evidence="6">Catalyzes the 2'-O-methylation of the ribose of cytidine 1402 (C1402) in 16S rRNA.</text>
</comment>
<evidence type="ECO:0000256" key="3">
    <source>
        <dbReference type="ARBA" id="ARBA00022603"/>
    </source>
</evidence>
<dbReference type="PANTHER" id="PTHR46111:SF1">
    <property type="entry name" value="RIBOSOMAL RNA SMALL SUBUNIT METHYLTRANSFERASE I"/>
    <property type="match status" value="1"/>
</dbReference>
<evidence type="ECO:0000313" key="9">
    <source>
        <dbReference type="EMBL" id="SCY35570.1"/>
    </source>
</evidence>
<sequence length="286" mass="30326">MQENETGILYVVGTPIGNRADLTPRALETLCGAAAIVAEDTRHVQRLLADTTARVERVSLNAHNENERIPRLLERLRAGENLALVSDAGVPAVSDPGGRLVAAAHGAGVAVRAVPGPSAVTAALSVAGLPANRFAFEGFLPTKAEARRTRLRAIAQDPRTVVLFESPRRLKDLLGELAAACGAEREAVVTRELTKRFETNRRGTLGELAEHFAAHPEEQRGEFTLCLAGAPEEPAESGAATVEGEAVLAALLEELSPSRAAKVAARITGQPKNALYQRAMEWSGAE</sequence>
<dbReference type="InterPro" id="IPR053910">
    <property type="entry name" value="RsmI_HTH"/>
</dbReference>
<keyword evidence="5 6" id="KW-0949">S-adenosyl-L-methionine</keyword>
<evidence type="ECO:0000256" key="1">
    <source>
        <dbReference type="ARBA" id="ARBA00022490"/>
    </source>
</evidence>
<dbReference type="PIRSF" id="PIRSF005917">
    <property type="entry name" value="MTase_YraL"/>
    <property type="match status" value="1"/>
</dbReference>
<keyword evidence="3 6" id="KW-0489">Methyltransferase</keyword>
<keyword evidence="1 6" id="KW-0963">Cytoplasm</keyword>
<evidence type="ECO:0000256" key="5">
    <source>
        <dbReference type="ARBA" id="ARBA00022691"/>
    </source>
</evidence>
<proteinExistence type="inferred from homology"/>
<dbReference type="Proteomes" id="UP000183104">
    <property type="component" value="Unassembled WGS sequence"/>
</dbReference>
<dbReference type="STRING" id="381306.AN478_04600"/>
<dbReference type="Pfam" id="PF23016">
    <property type="entry name" value="RsmI_C"/>
    <property type="match status" value="1"/>
</dbReference>
<dbReference type="Gene3D" id="3.40.1010.10">
    <property type="entry name" value="Cobalt-precorrin-4 Transmethylase, Domain 1"/>
    <property type="match status" value="1"/>
</dbReference>
<dbReference type="FunFam" id="3.30.950.10:FF:000002">
    <property type="entry name" value="Ribosomal RNA small subunit methyltransferase I"/>
    <property type="match status" value="1"/>
</dbReference>
<dbReference type="HAMAP" id="MF_01877">
    <property type="entry name" value="16SrRNA_methyltr_I"/>
    <property type="match status" value="1"/>
</dbReference>
<evidence type="ECO:0000313" key="10">
    <source>
        <dbReference type="Proteomes" id="UP000183104"/>
    </source>
</evidence>
<dbReference type="InterPro" id="IPR035996">
    <property type="entry name" value="4pyrrol_Methylase_sf"/>
</dbReference>
<dbReference type="InterPro" id="IPR014777">
    <property type="entry name" value="4pyrrole_Mease_sub1"/>
</dbReference>
<evidence type="ECO:0000259" key="8">
    <source>
        <dbReference type="Pfam" id="PF23016"/>
    </source>
</evidence>
<dbReference type="InterPro" id="IPR014776">
    <property type="entry name" value="4pyrrole_Mease_sub2"/>
</dbReference>
<keyword evidence="10" id="KW-1185">Reference proteome</keyword>
<dbReference type="CDD" id="cd11648">
    <property type="entry name" value="RsmI"/>
    <property type="match status" value="1"/>
</dbReference>
<gene>
    <name evidence="6" type="primary">rsmI</name>
    <name evidence="9" type="ORF">SAMN05661077_1855</name>
</gene>
<protein>
    <recommendedName>
        <fullName evidence="6">Ribosomal RNA small subunit methyltransferase I</fullName>
        <ecNumber evidence="6">2.1.1.198</ecNumber>
    </recommendedName>
    <alternativeName>
        <fullName evidence="6">16S rRNA 2'-O-ribose C1402 methyltransferase</fullName>
    </alternativeName>
    <alternativeName>
        <fullName evidence="6">rRNA (cytidine-2'-O-)-methyltransferase RsmI</fullName>
    </alternativeName>
</protein>
<keyword evidence="2 6" id="KW-0698">rRNA processing</keyword>
<dbReference type="NCBIfam" id="TIGR00096">
    <property type="entry name" value="16S rRNA (cytidine(1402)-2'-O)-methyltransferase"/>
    <property type="match status" value="1"/>
</dbReference>
<dbReference type="InterPro" id="IPR008189">
    <property type="entry name" value="rRNA_ssu_MeTfrase_I"/>
</dbReference>
<reference evidence="10" key="1">
    <citation type="submission" date="2016-10" db="EMBL/GenBank/DDBJ databases">
        <authorList>
            <person name="Varghese N."/>
        </authorList>
    </citation>
    <scope>NUCLEOTIDE SEQUENCE [LARGE SCALE GENOMIC DNA]</scope>
    <source>
        <strain evidence="10">HL 19</strain>
    </source>
</reference>
<dbReference type="Pfam" id="PF00590">
    <property type="entry name" value="TP_methylase"/>
    <property type="match status" value="1"/>
</dbReference>
<keyword evidence="4 6" id="KW-0808">Transferase</keyword>
<accession>A0A1G5F9L0</accession>
<dbReference type="EMBL" id="FMUN01000005">
    <property type="protein sequence ID" value="SCY35570.1"/>
    <property type="molecule type" value="Genomic_DNA"/>
</dbReference>
<evidence type="ECO:0000256" key="4">
    <source>
        <dbReference type="ARBA" id="ARBA00022679"/>
    </source>
</evidence>
<name>A0A1G5F9L0_9GAMM</name>
<feature type="domain" description="RsmI HTH" evidence="8">
    <location>
        <begin position="239"/>
        <end position="282"/>
    </location>
</feature>
<dbReference type="OrthoDB" id="9809084at2"/>
<dbReference type="SUPFAM" id="SSF53790">
    <property type="entry name" value="Tetrapyrrole methylase"/>
    <property type="match status" value="1"/>
</dbReference>
<dbReference type="PROSITE" id="PS01296">
    <property type="entry name" value="RSMI"/>
    <property type="match status" value="1"/>
</dbReference>
<comment type="subcellular location">
    <subcellularLocation>
        <location evidence="6">Cytoplasm</location>
    </subcellularLocation>
</comment>
<evidence type="ECO:0000256" key="6">
    <source>
        <dbReference type="HAMAP-Rule" id="MF_01877"/>
    </source>
</evidence>
<dbReference type="GO" id="GO:0070677">
    <property type="term" value="F:rRNA (cytosine-2'-O-)-methyltransferase activity"/>
    <property type="evidence" value="ECO:0007669"/>
    <property type="project" value="UniProtKB-UniRule"/>
</dbReference>
<dbReference type="EC" id="2.1.1.198" evidence="6"/>
<organism evidence="9 10">
    <name type="scientific">Thiohalorhabdus denitrificans</name>
    <dbReference type="NCBI Taxonomy" id="381306"/>
    <lineage>
        <taxon>Bacteria</taxon>
        <taxon>Pseudomonadati</taxon>
        <taxon>Pseudomonadota</taxon>
        <taxon>Gammaproteobacteria</taxon>
        <taxon>Thiohalorhabdales</taxon>
        <taxon>Thiohalorhabdaceae</taxon>
        <taxon>Thiohalorhabdus</taxon>
    </lineage>
</organism>
<dbReference type="InterPro" id="IPR000878">
    <property type="entry name" value="4pyrrol_Mease"/>
</dbReference>
<dbReference type="PANTHER" id="PTHR46111">
    <property type="entry name" value="RIBOSOMAL RNA SMALL SUBUNIT METHYLTRANSFERASE I"/>
    <property type="match status" value="1"/>
</dbReference>
<comment type="similarity">
    <text evidence="6">Belongs to the methyltransferase superfamily. RsmI family.</text>
</comment>
<evidence type="ECO:0000259" key="7">
    <source>
        <dbReference type="Pfam" id="PF00590"/>
    </source>
</evidence>
<dbReference type="GO" id="GO:0005737">
    <property type="term" value="C:cytoplasm"/>
    <property type="evidence" value="ECO:0007669"/>
    <property type="project" value="UniProtKB-SubCell"/>
</dbReference>
<dbReference type="Gene3D" id="3.30.950.10">
    <property type="entry name" value="Methyltransferase, Cobalt-precorrin-4 Transmethylase, Domain 2"/>
    <property type="match status" value="1"/>
</dbReference>
<evidence type="ECO:0000256" key="2">
    <source>
        <dbReference type="ARBA" id="ARBA00022552"/>
    </source>
</evidence>
<comment type="catalytic activity">
    <reaction evidence="6">
        <text>cytidine(1402) in 16S rRNA + S-adenosyl-L-methionine = 2'-O-methylcytidine(1402) in 16S rRNA + S-adenosyl-L-homocysteine + H(+)</text>
        <dbReference type="Rhea" id="RHEA:42924"/>
        <dbReference type="Rhea" id="RHEA-COMP:10285"/>
        <dbReference type="Rhea" id="RHEA-COMP:10286"/>
        <dbReference type="ChEBI" id="CHEBI:15378"/>
        <dbReference type="ChEBI" id="CHEBI:57856"/>
        <dbReference type="ChEBI" id="CHEBI:59789"/>
        <dbReference type="ChEBI" id="CHEBI:74495"/>
        <dbReference type="ChEBI" id="CHEBI:82748"/>
        <dbReference type="EC" id="2.1.1.198"/>
    </reaction>
</comment>
<dbReference type="AlphaFoldDB" id="A0A1G5F9L0"/>